<keyword evidence="1" id="KW-0812">Transmembrane</keyword>
<evidence type="ECO:0000313" key="4">
    <source>
        <dbReference type="Proteomes" id="UP000005408"/>
    </source>
</evidence>
<dbReference type="SMART" id="SM00255">
    <property type="entry name" value="TIR"/>
    <property type="match status" value="1"/>
</dbReference>
<sequence>MARICQNDKIEEIQLIPSSLNLDSDETEVKTVLSSENKGELSTIVTTPLPPGKEYHLFMSYSSEDSDDANTLRQHLEERFHLKCLYYERDFQIGKNIDESITEGLRKSVKALLLLSPFYIQSHWCVTEAREACKLSFDDMENHNVIPVLLRHLPKELPPFLNSYVYIDAQREMDVAGKINKAFNQPGYLDPLQMDKSALSCNGTLLIRKRATKAVFYNHGLAYRFLPLEAFEEEKICQNGIDLVGCKKHFTSIMEDLNNKCLFQNYPVFSSIKWRCLLLFVLSTAFGCIWMASFLLSATYGSTLKPNWIINMMIGLPLLFCICPFGLLLIYICRRRLSKGIHSVVLRNNLRFYRSSKCLVYFDQPTLTEPTLHVFKYNLDDCEDYLLSLLKRLRQNDLLWDTRTIKEIVKELIHQKLAEFQSTQALIKWTLLRESSVNRHRTSNNRACICEMLEDHVNKTYGSVVIQV</sequence>
<name>A0A8W8JC30_MAGGI</name>
<keyword evidence="4" id="KW-1185">Reference proteome</keyword>
<dbReference type="PANTHER" id="PTHR16253">
    <property type="entry name" value="TETRATRICOPEPTIDE REPEAT PROTEIN 22"/>
    <property type="match status" value="1"/>
</dbReference>
<dbReference type="Gene3D" id="3.40.50.10140">
    <property type="entry name" value="Toll/interleukin-1 receptor homology (TIR) domain"/>
    <property type="match status" value="1"/>
</dbReference>
<keyword evidence="1" id="KW-0472">Membrane</keyword>
<feature type="transmembrane region" description="Helical" evidence="1">
    <location>
        <begin position="308"/>
        <end position="333"/>
    </location>
</feature>
<dbReference type="SUPFAM" id="SSF52200">
    <property type="entry name" value="Toll/Interleukin receptor TIR domain"/>
    <property type="match status" value="1"/>
</dbReference>
<dbReference type="OMA" id="CEMMEDS"/>
<feature type="transmembrane region" description="Helical" evidence="1">
    <location>
        <begin position="276"/>
        <end position="296"/>
    </location>
</feature>
<dbReference type="GO" id="GO:0007165">
    <property type="term" value="P:signal transduction"/>
    <property type="evidence" value="ECO:0007669"/>
    <property type="project" value="InterPro"/>
</dbReference>
<organism evidence="3 4">
    <name type="scientific">Magallana gigas</name>
    <name type="common">Pacific oyster</name>
    <name type="synonym">Crassostrea gigas</name>
    <dbReference type="NCBI Taxonomy" id="29159"/>
    <lineage>
        <taxon>Eukaryota</taxon>
        <taxon>Metazoa</taxon>
        <taxon>Spiralia</taxon>
        <taxon>Lophotrochozoa</taxon>
        <taxon>Mollusca</taxon>
        <taxon>Bivalvia</taxon>
        <taxon>Autobranchia</taxon>
        <taxon>Pteriomorphia</taxon>
        <taxon>Ostreida</taxon>
        <taxon>Ostreoidea</taxon>
        <taxon>Ostreidae</taxon>
        <taxon>Magallana</taxon>
    </lineage>
</organism>
<reference evidence="3" key="1">
    <citation type="submission" date="2022-08" db="UniProtKB">
        <authorList>
            <consortium name="EnsemblMetazoa"/>
        </authorList>
    </citation>
    <scope>IDENTIFICATION</scope>
    <source>
        <strain evidence="3">05x7-T-G4-1.051#20</strain>
    </source>
</reference>
<dbReference type="InterPro" id="IPR035897">
    <property type="entry name" value="Toll_tir_struct_dom_sf"/>
</dbReference>
<keyword evidence="1" id="KW-1133">Transmembrane helix</keyword>
<evidence type="ECO:0000259" key="2">
    <source>
        <dbReference type="PROSITE" id="PS50104"/>
    </source>
</evidence>
<dbReference type="InterPro" id="IPR000157">
    <property type="entry name" value="TIR_dom"/>
</dbReference>
<dbReference type="AlphaFoldDB" id="A0A8W8JC30"/>
<dbReference type="Pfam" id="PF13676">
    <property type="entry name" value="TIR_2"/>
    <property type="match status" value="1"/>
</dbReference>
<accession>A0A8W8JC30</accession>
<dbReference type="OrthoDB" id="9982425at2759"/>
<evidence type="ECO:0000313" key="3">
    <source>
        <dbReference type="EnsemblMetazoa" id="G17712.1:cds"/>
    </source>
</evidence>
<protein>
    <recommendedName>
        <fullName evidence="2">TIR domain-containing protein</fullName>
    </recommendedName>
</protein>
<dbReference type="PROSITE" id="PS50104">
    <property type="entry name" value="TIR"/>
    <property type="match status" value="1"/>
</dbReference>
<feature type="domain" description="TIR" evidence="2">
    <location>
        <begin position="53"/>
        <end position="183"/>
    </location>
</feature>
<dbReference type="Proteomes" id="UP000005408">
    <property type="component" value="Unassembled WGS sequence"/>
</dbReference>
<dbReference type="PANTHER" id="PTHR16253:SF0">
    <property type="entry name" value="TETRATRICOPEPTIDE REPEAT PROTEIN 22"/>
    <property type="match status" value="1"/>
</dbReference>
<dbReference type="EnsemblMetazoa" id="G17712.1">
    <property type="protein sequence ID" value="G17712.1:cds"/>
    <property type="gene ID" value="G17712"/>
</dbReference>
<evidence type="ECO:0000256" key="1">
    <source>
        <dbReference type="SAM" id="Phobius"/>
    </source>
</evidence>
<dbReference type="InterPro" id="IPR042342">
    <property type="entry name" value="TTC22"/>
</dbReference>
<proteinExistence type="predicted"/>